<evidence type="ECO:0000256" key="1">
    <source>
        <dbReference type="ARBA" id="ARBA00004123"/>
    </source>
</evidence>
<organism evidence="5 6">
    <name type="scientific">Fistulina hepatica ATCC 64428</name>
    <dbReference type="NCBI Taxonomy" id="1128425"/>
    <lineage>
        <taxon>Eukaryota</taxon>
        <taxon>Fungi</taxon>
        <taxon>Dikarya</taxon>
        <taxon>Basidiomycota</taxon>
        <taxon>Agaricomycotina</taxon>
        <taxon>Agaricomycetes</taxon>
        <taxon>Agaricomycetidae</taxon>
        <taxon>Agaricales</taxon>
        <taxon>Fistulinaceae</taxon>
        <taxon>Fistulina</taxon>
    </lineage>
</organism>
<dbReference type="EMBL" id="KN882019">
    <property type="protein sequence ID" value="KIY46933.1"/>
    <property type="molecule type" value="Genomic_DNA"/>
</dbReference>
<gene>
    <name evidence="5" type="ORF">FISHEDRAFT_75114</name>
</gene>
<dbReference type="PANTHER" id="PTHR15052">
    <property type="entry name" value="RNA POLYMERASE III TRANSCRIPTION INITIATION FACTOR COMPLEX SUBUNIT"/>
    <property type="match status" value="1"/>
</dbReference>
<evidence type="ECO:0000313" key="5">
    <source>
        <dbReference type="EMBL" id="KIY46933.1"/>
    </source>
</evidence>
<feature type="region of interest" description="Disordered" evidence="4">
    <location>
        <begin position="212"/>
        <end position="231"/>
    </location>
</feature>
<dbReference type="Gene3D" id="2.130.10.10">
    <property type="entry name" value="YVTN repeat-like/Quinoprotein amine dehydrogenase"/>
    <property type="match status" value="1"/>
</dbReference>
<evidence type="ECO:0008006" key="7">
    <source>
        <dbReference type="Google" id="ProtNLM"/>
    </source>
</evidence>
<sequence length="578" mass="63540">MSRPLRPRTSHPNYNVLTGLEEADDDGAGPSTRFIYEKEDGDCDFSEANTREQSESSDSAESGDIELDEDVPERGSEQSDNGITFTTVTHTASNGSRPVKRKNQIFSLLASTSSTAIKSMGGAILARAHKRHVLPRTSFKYARNKAQPLYAPLQRVERLVKQPSLFVPPSIHMSTNFTSNPILNARANKTWAHNVGAGPLWEMLEDRSWFKESGSSKEGDSAPESQRRPRAYDEVHIRDRVEILTPENAAAYLPMDNEPSICCSFGPIQEQTRLEMKMFENVPMSKCFPESEAHVFNAGASAWGMDVWTGVQFIQTTEKAGFRGYQKNTFDGWYRAWLQTEYEMNSMQISDAAHGKPRKLGLLASVFEDGSLSIFTVPEPTDFEAGGSGPVYVKLPEPLVCIELGEGCCTALDWANSEVLAVGTSYGAIAVFNIRDALHGPHQDMISGHESLVDCSVNPEDPTALVPTHYMTVHQPAIRAVTWVRAPSSTPWEDGPGDPCVDDDSHIIVSGGYDDIINTVAFSPYLSGIVTVDHRDDNIIKLYSMTQSTLGRSNTLTAPQGPVWSVATSDYHPQLAVG</sequence>
<dbReference type="InterPro" id="IPR052416">
    <property type="entry name" value="GTF3C_component"/>
</dbReference>
<dbReference type="PANTHER" id="PTHR15052:SF2">
    <property type="entry name" value="GENERAL TRANSCRIPTION FACTOR 3C POLYPEPTIDE 2"/>
    <property type="match status" value="1"/>
</dbReference>
<dbReference type="GO" id="GO:0000127">
    <property type="term" value="C:transcription factor TFIIIC complex"/>
    <property type="evidence" value="ECO:0007669"/>
    <property type="project" value="TreeGrafter"/>
</dbReference>
<dbReference type="InterPro" id="IPR015943">
    <property type="entry name" value="WD40/YVTN_repeat-like_dom_sf"/>
</dbReference>
<keyword evidence="2" id="KW-0804">Transcription</keyword>
<feature type="compositionally biased region" description="Acidic residues" evidence="4">
    <location>
        <begin position="61"/>
        <end position="71"/>
    </location>
</feature>
<protein>
    <recommendedName>
        <fullName evidence="7">WD40 repeat-like protein</fullName>
    </recommendedName>
</protein>
<feature type="region of interest" description="Disordered" evidence="4">
    <location>
        <begin position="1"/>
        <end position="82"/>
    </location>
</feature>
<keyword evidence="6" id="KW-1185">Reference proteome</keyword>
<dbReference type="AlphaFoldDB" id="A0A0D7A813"/>
<reference evidence="5 6" key="1">
    <citation type="journal article" date="2015" name="Fungal Genet. Biol.">
        <title>Evolution of novel wood decay mechanisms in Agaricales revealed by the genome sequences of Fistulina hepatica and Cylindrobasidium torrendii.</title>
        <authorList>
            <person name="Floudas D."/>
            <person name="Held B.W."/>
            <person name="Riley R."/>
            <person name="Nagy L.G."/>
            <person name="Koehler G."/>
            <person name="Ransdell A.S."/>
            <person name="Younus H."/>
            <person name="Chow J."/>
            <person name="Chiniquy J."/>
            <person name="Lipzen A."/>
            <person name="Tritt A."/>
            <person name="Sun H."/>
            <person name="Haridas S."/>
            <person name="LaButti K."/>
            <person name="Ohm R.A."/>
            <person name="Kues U."/>
            <person name="Blanchette R.A."/>
            <person name="Grigoriev I.V."/>
            <person name="Minto R.E."/>
            <person name="Hibbett D.S."/>
        </authorList>
    </citation>
    <scope>NUCLEOTIDE SEQUENCE [LARGE SCALE GENOMIC DNA]</scope>
    <source>
        <strain evidence="5 6">ATCC 64428</strain>
    </source>
</reference>
<comment type="subcellular location">
    <subcellularLocation>
        <location evidence="1">Nucleus</location>
    </subcellularLocation>
</comment>
<proteinExistence type="predicted"/>
<dbReference type="InterPro" id="IPR036322">
    <property type="entry name" value="WD40_repeat_dom_sf"/>
</dbReference>
<dbReference type="SUPFAM" id="SSF50978">
    <property type="entry name" value="WD40 repeat-like"/>
    <property type="match status" value="1"/>
</dbReference>
<evidence type="ECO:0000256" key="4">
    <source>
        <dbReference type="SAM" id="MobiDB-lite"/>
    </source>
</evidence>
<evidence type="ECO:0000256" key="3">
    <source>
        <dbReference type="ARBA" id="ARBA00023242"/>
    </source>
</evidence>
<evidence type="ECO:0000256" key="2">
    <source>
        <dbReference type="ARBA" id="ARBA00023163"/>
    </source>
</evidence>
<dbReference type="GO" id="GO:0006383">
    <property type="term" value="P:transcription by RNA polymerase III"/>
    <property type="evidence" value="ECO:0007669"/>
    <property type="project" value="TreeGrafter"/>
</dbReference>
<keyword evidence="3" id="KW-0539">Nucleus</keyword>
<dbReference type="GO" id="GO:0005634">
    <property type="term" value="C:nucleus"/>
    <property type="evidence" value="ECO:0007669"/>
    <property type="project" value="UniProtKB-SubCell"/>
</dbReference>
<evidence type="ECO:0000313" key="6">
    <source>
        <dbReference type="Proteomes" id="UP000054144"/>
    </source>
</evidence>
<dbReference type="OrthoDB" id="4703at2759"/>
<dbReference type="Proteomes" id="UP000054144">
    <property type="component" value="Unassembled WGS sequence"/>
</dbReference>
<accession>A0A0D7A813</accession>
<name>A0A0D7A813_9AGAR</name>